<dbReference type="Proteomes" id="UP000037460">
    <property type="component" value="Unassembled WGS sequence"/>
</dbReference>
<protein>
    <recommendedName>
        <fullName evidence="3">Ankyrin repeat protein</fullName>
    </recommendedName>
</protein>
<evidence type="ECO:0000313" key="2">
    <source>
        <dbReference type="Proteomes" id="UP000037460"/>
    </source>
</evidence>
<gene>
    <name evidence="1" type="ORF">Ctob_006433</name>
</gene>
<keyword evidence="2" id="KW-1185">Reference proteome</keyword>
<sequence>MRRNFSAADTNALVDVEDDPATPSPVERLFCEQRLKMISMMDPQTQMLIRELFAIITGEDDMADDGDDAENTVNLINPGYEKTDDQRRLDCERVAEILSSGVDGVSANLTWTYGETLLWMAIEYDHRHPAQMTDVVLRAGADANAPNAVDGLRPIQSPWLSSQTVAREDAFNAEKRALLISAGAAILCCEDGGRSGRKKRPLQQVDFGMTNSHFSRSRSSVW</sequence>
<organism evidence="1 2">
    <name type="scientific">Chrysochromulina tobinii</name>
    <dbReference type="NCBI Taxonomy" id="1460289"/>
    <lineage>
        <taxon>Eukaryota</taxon>
        <taxon>Haptista</taxon>
        <taxon>Haptophyta</taxon>
        <taxon>Prymnesiophyceae</taxon>
        <taxon>Prymnesiales</taxon>
        <taxon>Chrysochromulinaceae</taxon>
        <taxon>Chrysochromulina</taxon>
    </lineage>
</organism>
<accession>A0A0M0JK07</accession>
<proteinExistence type="predicted"/>
<dbReference type="EMBL" id="JWZX01002796">
    <property type="protein sequence ID" value="KOO26825.1"/>
    <property type="molecule type" value="Genomic_DNA"/>
</dbReference>
<reference evidence="2" key="1">
    <citation type="journal article" date="2015" name="PLoS Genet.">
        <title>Genome Sequence and Transcriptome Analyses of Chrysochromulina tobin: Metabolic Tools for Enhanced Algal Fitness in the Prominent Order Prymnesiales (Haptophyceae).</title>
        <authorList>
            <person name="Hovde B.T."/>
            <person name="Deodato C.R."/>
            <person name="Hunsperger H.M."/>
            <person name="Ryken S.A."/>
            <person name="Yost W."/>
            <person name="Jha R.K."/>
            <person name="Patterson J."/>
            <person name="Monnat R.J. Jr."/>
            <person name="Barlow S.B."/>
            <person name="Starkenburg S.R."/>
            <person name="Cattolico R.A."/>
        </authorList>
    </citation>
    <scope>NUCLEOTIDE SEQUENCE</scope>
    <source>
        <strain evidence="2">CCMP291</strain>
    </source>
</reference>
<evidence type="ECO:0008006" key="3">
    <source>
        <dbReference type="Google" id="ProtNLM"/>
    </source>
</evidence>
<evidence type="ECO:0000313" key="1">
    <source>
        <dbReference type="EMBL" id="KOO26825.1"/>
    </source>
</evidence>
<dbReference type="AlphaFoldDB" id="A0A0M0JK07"/>
<comment type="caution">
    <text evidence="1">The sequence shown here is derived from an EMBL/GenBank/DDBJ whole genome shotgun (WGS) entry which is preliminary data.</text>
</comment>
<name>A0A0M0JK07_9EUKA</name>